<sequence length="235" mass="26440">MPAKLFAICYVQACINRLTQEFTVKDITAIVRLSEDDPSKIIYLNIKAFVPLNEPNDHYIESFKTGDVISVKGKFISATSIKTLEFDFDDMPALVINTFIIGFTNQTIKNNDDNISLEFYVEEKVREKESSNFWVEARHNVNNKYLSNKIGAINQNACSTTAVLVGTIVYETATGKHIVVLEDVTMITSNRNNSTSQSSVLPWLAQSSISVYARNRQPRGATPRISKKVVTLYRT</sequence>
<accession>A0A8H4AYJ8</accession>
<dbReference type="AlphaFoldDB" id="A0A8H4AYJ8"/>
<organism evidence="1 2">
    <name type="scientific">Gigaspora margarita</name>
    <dbReference type="NCBI Taxonomy" id="4874"/>
    <lineage>
        <taxon>Eukaryota</taxon>
        <taxon>Fungi</taxon>
        <taxon>Fungi incertae sedis</taxon>
        <taxon>Mucoromycota</taxon>
        <taxon>Glomeromycotina</taxon>
        <taxon>Glomeromycetes</taxon>
        <taxon>Diversisporales</taxon>
        <taxon>Gigasporaceae</taxon>
        <taxon>Gigaspora</taxon>
    </lineage>
</organism>
<evidence type="ECO:0000313" key="1">
    <source>
        <dbReference type="EMBL" id="KAF0545098.1"/>
    </source>
</evidence>
<evidence type="ECO:0000313" key="2">
    <source>
        <dbReference type="Proteomes" id="UP000439903"/>
    </source>
</evidence>
<dbReference type="Proteomes" id="UP000439903">
    <property type="component" value="Unassembled WGS sequence"/>
</dbReference>
<reference evidence="1 2" key="1">
    <citation type="journal article" date="2019" name="Environ. Microbiol.">
        <title>At the nexus of three kingdoms: the genome of the mycorrhizal fungus Gigaspora margarita provides insights into plant, endobacterial and fungal interactions.</title>
        <authorList>
            <person name="Venice F."/>
            <person name="Ghignone S."/>
            <person name="Salvioli di Fossalunga A."/>
            <person name="Amselem J."/>
            <person name="Novero M."/>
            <person name="Xianan X."/>
            <person name="Sedzielewska Toro K."/>
            <person name="Morin E."/>
            <person name="Lipzen A."/>
            <person name="Grigoriev I.V."/>
            <person name="Henrissat B."/>
            <person name="Martin F.M."/>
            <person name="Bonfante P."/>
        </authorList>
    </citation>
    <scope>NUCLEOTIDE SEQUENCE [LARGE SCALE GENOMIC DNA]</scope>
    <source>
        <strain evidence="1 2">BEG34</strain>
    </source>
</reference>
<keyword evidence="2" id="KW-1185">Reference proteome</keyword>
<name>A0A8H4AYJ8_GIGMA</name>
<dbReference type="OrthoDB" id="2436476at2759"/>
<dbReference type="EMBL" id="WTPW01000121">
    <property type="protein sequence ID" value="KAF0545098.1"/>
    <property type="molecule type" value="Genomic_DNA"/>
</dbReference>
<comment type="caution">
    <text evidence="1">The sequence shown here is derived from an EMBL/GenBank/DDBJ whole genome shotgun (WGS) entry which is preliminary data.</text>
</comment>
<protein>
    <submittedName>
        <fullName evidence="1">Uncharacterized protein</fullName>
    </submittedName>
</protein>
<proteinExistence type="predicted"/>
<gene>
    <name evidence="1" type="ORF">F8M41_002364</name>
</gene>